<evidence type="ECO:0000313" key="5">
    <source>
        <dbReference type="Proteomes" id="UP001595528"/>
    </source>
</evidence>
<dbReference type="EMBL" id="JBHRTR010000009">
    <property type="protein sequence ID" value="MFC3226252.1"/>
    <property type="molecule type" value="Genomic_DNA"/>
</dbReference>
<gene>
    <name evidence="4" type="ORF">ACFOGJ_03370</name>
</gene>
<dbReference type="Gene3D" id="3.40.30.10">
    <property type="entry name" value="Glutaredoxin"/>
    <property type="match status" value="1"/>
</dbReference>
<reference evidence="5" key="1">
    <citation type="journal article" date="2019" name="Int. J. Syst. Evol. Microbiol.">
        <title>The Global Catalogue of Microorganisms (GCM) 10K type strain sequencing project: providing services to taxonomists for standard genome sequencing and annotation.</title>
        <authorList>
            <consortium name="The Broad Institute Genomics Platform"/>
            <consortium name="The Broad Institute Genome Sequencing Center for Infectious Disease"/>
            <person name="Wu L."/>
            <person name="Ma J."/>
        </authorList>
    </citation>
    <scope>NUCLEOTIDE SEQUENCE [LARGE SCALE GENOMIC DNA]</scope>
    <source>
        <strain evidence="5">KCTC 42964</strain>
    </source>
</reference>
<dbReference type="InterPro" id="IPR036282">
    <property type="entry name" value="Glutathione-S-Trfase_C_sf"/>
</dbReference>
<evidence type="ECO:0000259" key="3">
    <source>
        <dbReference type="PROSITE" id="PS50405"/>
    </source>
</evidence>
<evidence type="ECO:0000259" key="2">
    <source>
        <dbReference type="PROSITE" id="PS50404"/>
    </source>
</evidence>
<name>A0ABV7KVA0_9PROT</name>
<evidence type="ECO:0000313" key="4">
    <source>
        <dbReference type="EMBL" id="MFC3226252.1"/>
    </source>
</evidence>
<dbReference type="InterPro" id="IPR010987">
    <property type="entry name" value="Glutathione-S-Trfase_C-like"/>
</dbReference>
<accession>A0ABV7KVA0</accession>
<dbReference type="Proteomes" id="UP001595528">
    <property type="component" value="Unassembled WGS sequence"/>
</dbReference>
<dbReference type="SFLD" id="SFLDG01150">
    <property type="entry name" value="Main.1:_Beta-like"/>
    <property type="match status" value="1"/>
</dbReference>
<dbReference type="Pfam" id="PF02798">
    <property type="entry name" value="GST_N"/>
    <property type="match status" value="1"/>
</dbReference>
<dbReference type="PANTHER" id="PTHR44051">
    <property type="entry name" value="GLUTATHIONE S-TRANSFERASE-RELATED"/>
    <property type="match status" value="1"/>
</dbReference>
<dbReference type="PANTHER" id="PTHR44051:SF21">
    <property type="entry name" value="GLUTATHIONE S-TRANSFERASE FAMILY PROTEIN"/>
    <property type="match status" value="1"/>
</dbReference>
<comment type="similarity">
    <text evidence="1">Belongs to the GST superfamily.</text>
</comment>
<dbReference type="RefSeq" id="WP_379898134.1">
    <property type="nucleotide sequence ID" value="NZ_JBHRTR010000009.1"/>
</dbReference>
<dbReference type="InterPro" id="IPR036249">
    <property type="entry name" value="Thioredoxin-like_sf"/>
</dbReference>
<dbReference type="SUPFAM" id="SSF47616">
    <property type="entry name" value="GST C-terminal domain-like"/>
    <property type="match status" value="1"/>
</dbReference>
<comment type="caution">
    <text evidence="4">The sequence shown here is derived from an EMBL/GenBank/DDBJ whole genome shotgun (WGS) entry which is preliminary data.</text>
</comment>
<protein>
    <submittedName>
        <fullName evidence="4">Glutathione S-transferase family protein</fullName>
    </submittedName>
</protein>
<proteinExistence type="inferred from homology"/>
<dbReference type="InterPro" id="IPR040079">
    <property type="entry name" value="Glutathione_S-Trfase"/>
</dbReference>
<dbReference type="InterPro" id="IPR004046">
    <property type="entry name" value="GST_C"/>
</dbReference>
<evidence type="ECO:0000256" key="1">
    <source>
        <dbReference type="RuleBase" id="RU003494"/>
    </source>
</evidence>
<feature type="domain" description="GST C-terminal" evidence="3">
    <location>
        <begin position="85"/>
        <end position="202"/>
    </location>
</feature>
<feature type="domain" description="GST N-terminal" evidence="2">
    <location>
        <begin position="1"/>
        <end position="79"/>
    </location>
</feature>
<dbReference type="SFLD" id="SFLDS00019">
    <property type="entry name" value="Glutathione_Transferase_(cytos"/>
    <property type="match status" value="1"/>
</dbReference>
<dbReference type="PROSITE" id="PS50404">
    <property type="entry name" value="GST_NTER"/>
    <property type="match status" value="1"/>
</dbReference>
<dbReference type="CDD" id="cd03046">
    <property type="entry name" value="GST_N_GTT1_like"/>
    <property type="match status" value="1"/>
</dbReference>
<dbReference type="PROSITE" id="PS50405">
    <property type="entry name" value="GST_CTER"/>
    <property type="match status" value="1"/>
</dbReference>
<sequence length="202" mass="23628">MIKLYHCQRARSMRPLWALEEMGLDYELVTLQFPPRVFHKEYKEVNPLGTVPALIDGEVMLTESAACCQYLAERYGPTELAVRPDEPDYGLWLNWLHRSDATLTFPQTLVLRYSRLEPEERRNPQVVEDYRLWYLGRLRSVEAALADRDWLCAGRFTMADICIGYCLVLSAELGIEEAFTPAIRRWYERLAERPAFQRAHTL</sequence>
<dbReference type="SFLD" id="SFLDG00358">
    <property type="entry name" value="Main_(cytGST)"/>
    <property type="match status" value="1"/>
</dbReference>
<organism evidence="4 5">
    <name type="scientific">Marinibaculum pumilum</name>
    <dbReference type="NCBI Taxonomy" id="1766165"/>
    <lineage>
        <taxon>Bacteria</taxon>
        <taxon>Pseudomonadati</taxon>
        <taxon>Pseudomonadota</taxon>
        <taxon>Alphaproteobacteria</taxon>
        <taxon>Rhodospirillales</taxon>
        <taxon>Rhodospirillaceae</taxon>
        <taxon>Marinibaculum</taxon>
    </lineage>
</organism>
<keyword evidence="5" id="KW-1185">Reference proteome</keyword>
<dbReference type="SUPFAM" id="SSF52833">
    <property type="entry name" value="Thioredoxin-like"/>
    <property type="match status" value="1"/>
</dbReference>
<dbReference type="Gene3D" id="1.20.1050.10">
    <property type="match status" value="1"/>
</dbReference>
<dbReference type="InterPro" id="IPR004045">
    <property type="entry name" value="Glutathione_S-Trfase_N"/>
</dbReference>
<dbReference type="Pfam" id="PF00043">
    <property type="entry name" value="GST_C"/>
    <property type="match status" value="1"/>
</dbReference>